<gene>
    <name evidence="3" type="ORF">PMAYCL1PPCAC_07895</name>
</gene>
<feature type="chain" id="PRO_5043051339" evidence="2">
    <location>
        <begin position="43"/>
        <end position="243"/>
    </location>
</feature>
<comment type="caution">
    <text evidence="3">The sequence shown here is derived from an EMBL/GenBank/DDBJ whole genome shotgun (WGS) entry which is preliminary data.</text>
</comment>
<proteinExistence type="predicted"/>
<dbReference type="AlphaFoldDB" id="A0AAN5CB83"/>
<feature type="signal peptide" evidence="2">
    <location>
        <begin position="1"/>
        <end position="42"/>
    </location>
</feature>
<feature type="region of interest" description="Disordered" evidence="1">
    <location>
        <begin position="144"/>
        <end position="174"/>
    </location>
</feature>
<feature type="region of interest" description="Disordered" evidence="1">
    <location>
        <begin position="87"/>
        <end position="112"/>
    </location>
</feature>
<reference evidence="4" key="1">
    <citation type="submission" date="2022-10" db="EMBL/GenBank/DDBJ databases">
        <title>Genome assembly of Pristionchus species.</title>
        <authorList>
            <person name="Yoshida K."/>
            <person name="Sommer R.J."/>
        </authorList>
    </citation>
    <scope>NUCLEOTIDE SEQUENCE [LARGE SCALE GENOMIC DNA]</scope>
    <source>
        <strain evidence="4">RS5460</strain>
    </source>
</reference>
<dbReference type="EMBL" id="BTRK01000002">
    <property type="protein sequence ID" value="GMR37700.1"/>
    <property type="molecule type" value="Genomic_DNA"/>
</dbReference>
<keyword evidence="2" id="KW-0732">Signal</keyword>
<evidence type="ECO:0000313" key="4">
    <source>
        <dbReference type="Proteomes" id="UP001328107"/>
    </source>
</evidence>
<accession>A0AAN5CB83</accession>
<feature type="region of interest" description="Disordered" evidence="1">
    <location>
        <begin position="221"/>
        <end position="243"/>
    </location>
</feature>
<evidence type="ECO:0000256" key="2">
    <source>
        <dbReference type="SAM" id="SignalP"/>
    </source>
</evidence>
<feature type="compositionally biased region" description="Low complexity" evidence="1">
    <location>
        <begin position="93"/>
        <end position="103"/>
    </location>
</feature>
<evidence type="ECO:0000313" key="3">
    <source>
        <dbReference type="EMBL" id="GMR37700.1"/>
    </source>
</evidence>
<protein>
    <submittedName>
        <fullName evidence="3">Uncharacterized protein</fullName>
    </submittedName>
</protein>
<feature type="non-terminal residue" evidence="3">
    <location>
        <position position="1"/>
    </location>
</feature>
<evidence type="ECO:0000256" key="1">
    <source>
        <dbReference type="SAM" id="MobiDB-lite"/>
    </source>
</evidence>
<feature type="compositionally biased region" description="Low complexity" evidence="1">
    <location>
        <begin position="148"/>
        <end position="160"/>
    </location>
</feature>
<dbReference type="Proteomes" id="UP001328107">
    <property type="component" value="Unassembled WGS sequence"/>
</dbReference>
<sequence>SSVNQFPPRVEVRPYKQRSRLPFLRRMRSLLLLLPLVGVVHAVKTSPIDPNFAEALARLCQLSPTHSLCSRVQILDHIPADASPMVKKRNRATTVAPTTQGTTKRSKQGKIIRDEQEEESREFFRSIADEIAIDLEGKKPEIVEPRRVSTPLRSSSSFSRFQREPPAAPRRQVVQATTPSLWDWMNPAEKEGYLFEEDQEERNEIFKKRWMKALRARKARRRAVHAVRTDRRESGPLAALSDA</sequence>
<name>A0AAN5CB83_9BILA</name>
<organism evidence="3 4">
    <name type="scientific">Pristionchus mayeri</name>
    <dbReference type="NCBI Taxonomy" id="1317129"/>
    <lineage>
        <taxon>Eukaryota</taxon>
        <taxon>Metazoa</taxon>
        <taxon>Ecdysozoa</taxon>
        <taxon>Nematoda</taxon>
        <taxon>Chromadorea</taxon>
        <taxon>Rhabditida</taxon>
        <taxon>Rhabditina</taxon>
        <taxon>Diplogasteromorpha</taxon>
        <taxon>Diplogasteroidea</taxon>
        <taxon>Neodiplogasteridae</taxon>
        <taxon>Pristionchus</taxon>
    </lineage>
</organism>
<keyword evidence="4" id="KW-1185">Reference proteome</keyword>